<proteinExistence type="predicted"/>
<name>A0ABY9K0D1_9BACI</name>
<keyword evidence="1" id="KW-0812">Transmembrane</keyword>
<keyword evidence="1" id="KW-1133">Transmembrane helix</keyword>
<keyword evidence="3" id="KW-1185">Reference proteome</keyword>
<dbReference type="InterPro" id="IPR035403">
    <property type="entry name" value="YmpT-like"/>
</dbReference>
<dbReference type="RefSeq" id="WP_226539664.1">
    <property type="nucleotide sequence ID" value="NZ_CP129013.1"/>
</dbReference>
<evidence type="ECO:0000256" key="1">
    <source>
        <dbReference type="SAM" id="Phobius"/>
    </source>
</evidence>
<dbReference type="Proteomes" id="UP001197974">
    <property type="component" value="Chromosome"/>
</dbReference>
<evidence type="ECO:0000313" key="2">
    <source>
        <dbReference type="EMBL" id="WLR43310.1"/>
    </source>
</evidence>
<dbReference type="Pfam" id="PF17431">
    <property type="entry name" value="YpmT"/>
    <property type="match status" value="1"/>
</dbReference>
<sequence length="69" mass="8277">MLNIKKLFLVASLITFFIAVYFGSIAYMEFMKEDMDEVYLNVSYCALFLSFGFISLQIKENREKYHRER</sequence>
<gene>
    <name evidence="2" type="primary">ypmT</name>
    <name evidence="2" type="ORF">LC087_03730</name>
</gene>
<reference evidence="2 3" key="1">
    <citation type="submission" date="2023-06" db="EMBL/GenBank/DDBJ databases">
        <title>Five Gram-positive bacteria isolated from mangrove sediments in Shenzhen, Guangdong, China.</title>
        <authorList>
            <person name="Yu S."/>
            <person name="Zheng W."/>
            <person name="Huang Y."/>
        </authorList>
    </citation>
    <scope>NUCLEOTIDE SEQUENCE [LARGE SCALE GENOMIC DNA]</scope>
    <source>
        <strain evidence="2 3">SaN35-3</strain>
    </source>
</reference>
<dbReference type="EMBL" id="CP129013">
    <property type="protein sequence ID" value="WLR43310.1"/>
    <property type="molecule type" value="Genomic_DNA"/>
</dbReference>
<evidence type="ECO:0000313" key="3">
    <source>
        <dbReference type="Proteomes" id="UP001197974"/>
    </source>
</evidence>
<protein>
    <submittedName>
        <fullName evidence="2">Protein YpmT</fullName>
    </submittedName>
</protein>
<keyword evidence="1" id="KW-0472">Membrane</keyword>
<feature type="transmembrane region" description="Helical" evidence="1">
    <location>
        <begin position="7"/>
        <end position="27"/>
    </location>
</feature>
<organism evidence="2 3">
    <name type="scientific">Bacillus carboniphilus</name>
    <dbReference type="NCBI Taxonomy" id="86663"/>
    <lineage>
        <taxon>Bacteria</taxon>
        <taxon>Bacillati</taxon>
        <taxon>Bacillota</taxon>
        <taxon>Bacilli</taxon>
        <taxon>Bacillales</taxon>
        <taxon>Bacillaceae</taxon>
        <taxon>Bacillus</taxon>
    </lineage>
</organism>
<accession>A0ABY9K0D1</accession>
<feature type="transmembrane region" description="Helical" evidence="1">
    <location>
        <begin position="39"/>
        <end position="58"/>
    </location>
</feature>